<dbReference type="AlphaFoldDB" id="A0A087SNP4"/>
<evidence type="ECO:0000313" key="4">
    <source>
        <dbReference type="Proteomes" id="UP000028924"/>
    </source>
</evidence>
<keyword evidence="1" id="KW-0472">Membrane</keyword>
<organism evidence="2 4">
    <name type="scientific">Auxenochlorella protothecoides</name>
    <name type="common">Green microalga</name>
    <name type="synonym">Chlorella protothecoides</name>
    <dbReference type="NCBI Taxonomy" id="3075"/>
    <lineage>
        <taxon>Eukaryota</taxon>
        <taxon>Viridiplantae</taxon>
        <taxon>Chlorophyta</taxon>
        <taxon>core chlorophytes</taxon>
        <taxon>Trebouxiophyceae</taxon>
        <taxon>Chlorellales</taxon>
        <taxon>Chlorellaceae</taxon>
        <taxon>Auxenochlorella</taxon>
    </lineage>
</organism>
<dbReference type="OrthoDB" id="67317at2759"/>
<protein>
    <submittedName>
        <fullName evidence="2">Uncharacterized protein</fullName>
    </submittedName>
</protein>
<proteinExistence type="predicted"/>
<dbReference type="RefSeq" id="XP_011400315.1">
    <property type="nucleotide sequence ID" value="XM_011402013.1"/>
</dbReference>
<dbReference type="KEGG" id="apro:F751_4618"/>
<dbReference type="Proteomes" id="UP000279271">
    <property type="component" value="Unassembled WGS sequence"/>
</dbReference>
<gene>
    <name evidence="3" type="ORF">APUTEX25_003753</name>
    <name evidence="2" type="ORF">F751_4618</name>
</gene>
<evidence type="ECO:0000313" key="5">
    <source>
        <dbReference type="Proteomes" id="UP000279271"/>
    </source>
</evidence>
<keyword evidence="4" id="KW-1185">Reference proteome</keyword>
<dbReference type="Proteomes" id="UP000028924">
    <property type="component" value="Unassembled WGS sequence"/>
</dbReference>
<keyword evidence="1" id="KW-1133">Transmembrane helix</keyword>
<evidence type="ECO:0000313" key="3">
    <source>
        <dbReference type="EMBL" id="RMZ57510.1"/>
    </source>
</evidence>
<feature type="transmembrane region" description="Helical" evidence="1">
    <location>
        <begin position="63"/>
        <end position="83"/>
    </location>
</feature>
<dbReference type="EMBL" id="KL662144">
    <property type="protein sequence ID" value="KFM27348.1"/>
    <property type="molecule type" value="Genomic_DNA"/>
</dbReference>
<reference evidence="3" key="4">
    <citation type="submission" date="2018-11" db="EMBL/GenBank/DDBJ databases">
        <title>Characterization of plant carbon substrate utilization by Auxenochlorella protothecoides.</title>
        <authorList>
            <person name="Vogler B.W."/>
            <person name="Starkenburg S.R."/>
            <person name="Sudasinghe N."/>
            <person name="Schambach J.Y."/>
            <person name="Rollin J.A."/>
            <person name="Pattathil S."/>
            <person name="Barry A.N."/>
        </authorList>
    </citation>
    <scope>NUCLEOTIDE SEQUENCE [LARGE SCALE GENOMIC DNA]</scope>
    <source>
        <strain evidence="3">UTEX 25</strain>
    </source>
</reference>
<feature type="transmembrane region" description="Helical" evidence="1">
    <location>
        <begin position="7"/>
        <end position="28"/>
    </location>
</feature>
<reference evidence="2 4" key="1">
    <citation type="journal article" date="2014" name="BMC Genomics">
        <title>Oil accumulation mechanisms of the oleaginous microalga Chlorella protothecoides revealed through its genome, transcriptomes, and proteomes.</title>
        <authorList>
            <person name="Gao C."/>
            <person name="Wang Y."/>
            <person name="Shen Y."/>
            <person name="Yan D."/>
            <person name="He X."/>
            <person name="Dai J."/>
            <person name="Wu Q."/>
        </authorList>
    </citation>
    <scope>NUCLEOTIDE SEQUENCE [LARGE SCALE GENOMIC DNA]</scope>
    <source>
        <strain evidence="2 4">0710</strain>
    </source>
</reference>
<evidence type="ECO:0000313" key="2">
    <source>
        <dbReference type="EMBL" id="KFM27348.1"/>
    </source>
</evidence>
<accession>A0A087SNP4</accession>
<evidence type="ECO:0000256" key="1">
    <source>
        <dbReference type="SAM" id="Phobius"/>
    </source>
</evidence>
<reference evidence="3" key="3">
    <citation type="submission" date="2018-10" db="EMBL/GenBank/DDBJ databases">
        <authorList>
            <person name="Hovde B."/>
            <person name="Zhang X."/>
        </authorList>
    </citation>
    <scope>NUCLEOTIDE SEQUENCE [LARGE SCALE GENOMIC DNA]</scope>
    <source>
        <strain evidence="3">UTEX 25</strain>
    </source>
</reference>
<reference evidence="5" key="2">
    <citation type="journal article" date="2018" name="Algal Res.">
        <title>Characterization of plant carbon substrate utilization by Auxenochlorella protothecoides.</title>
        <authorList>
            <person name="Vogler B.W."/>
            <person name="Starkenburg S.R."/>
            <person name="Sudasinghe N."/>
            <person name="Schambach J.Y."/>
            <person name="Rollin J.A."/>
            <person name="Pattathil S."/>
            <person name="Barry A.N."/>
        </authorList>
    </citation>
    <scope>NUCLEOTIDE SEQUENCE [LARGE SCALE GENOMIC DNA]</scope>
    <source>
        <strain evidence="5">UTEX 25</strain>
    </source>
</reference>
<name>A0A087SNP4_AUXPR</name>
<dbReference type="EMBL" id="QOKY01000127">
    <property type="protein sequence ID" value="RMZ57510.1"/>
    <property type="molecule type" value="Genomic_DNA"/>
</dbReference>
<sequence>MCGPIGSVFGLAVSAFGIAFLSFLAILIRNDYPYVGEWFEPKGEGGEPPVPIAEQRAAAEHGLWVAVAIYAVLLIISSLSVCLHRVRGTL</sequence>
<dbReference type="GeneID" id="23616009"/>
<keyword evidence="1" id="KW-0812">Transmembrane</keyword>